<dbReference type="RefSeq" id="WP_130199414.1">
    <property type="nucleotide sequence ID" value="NZ_QVFV01000002.1"/>
</dbReference>
<sequence>MRSRFGHSSIQGVGARRTLGGVIAGLCLLGLVACRPAPPEVTGPPSLDEPTASVPAPPPPPDTAFLALITPAQTAQIRALGLPLVLPTAIPDEFAVVQLLTQSDERFGGYQVLYRDGSDRCFLIEYTMGGIGGIPPTENRLPLTPPILTDDTAEYGLNYGLYDDPALRQQSPAPLLISDWLPVEGGFVRLSGAALINSTLSPEVPCTNLAPEAAIAVINSLAVISDDIQGDGVPE</sequence>
<dbReference type="PROSITE" id="PS51257">
    <property type="entry name" value="PROKAR_LIPOPROTEIN"/>
    <property type="match status" value="1"/>
</dbReference>
<dbReference type="OrthoDB" id="532859at2"/>
<dbReference type="AlphaFoldDB" id="A0A4Q7EA53"/>
<protein>
    <submittedName>
        <fullName evidence="1">Uncharacterized protein</fullName>
    </submittedName>
</protein>
<accession>A0A4Q7EA53</accession>
<name>A0A4Q7EA53_9CYAN</name>
<dbReference type="Proteomes" id="UP000292459">
    <property type="component" value="Unassembled WGS sequence"/>
</dbReference>
<evidence type="ECO:0000313" key="1">
    <source>
        <dbReference type="EMBL" id="RZM79478.1"/>
    </source>
</evidence>
<keyword evidence="2" id="KW-1185">Reference proteome</keyword>
<evidence type="ECO:0000313" key="2">
    <source>
        <dbReference type="Proteomes" id="UP000292459"/>
    </source>
</evidence>
<proteinExistence type="predicted"/>
<gene>
    <name evidence="1" type="ORF">DYY88_12135</name>
</gene>
<comment type="caution">
    <text evidence="1">The sequence shown here is derived from an EMBL/GenBank/DDBJ whole genome shotgun (WGS) entry which is preliminary data.</text>
</comment>
<dbReference type="EMBL" id="QVFV01000002">
    <property type="protein sequence ID" value="RZM79478.1"/>
    <property type="molecule type" value="Genomic_DNA"/>
</dbReference>
<organism evidence="1 2">
    <name type="scientific">Leptolyngbya iicbica LK</name>
    <dbReference type="NCBI Taxonomy" id="2294035"/>
    <lineage>
        <taxon>Bacteria</taxon>
        <taxon>Bacillati</taxon>
        <taxon>Cyanobacteriota</taxon>
        <taxon>Cyanophyceae</taxon>
        <taxon>Leptolyngbyales</taxon>
        <taxon>Leptolyngbyaceae</taxon>
        <taxon>Leptolyngbya group</taxon>
        <taxon>Leptolyngbya</taxon>
        <taxon>Leptolyngbya iicbica</taxon>
    </lineage>
</organism>
<reference evidence="1 2" key="1">
    <citation type="submission" date="2018-11" db="EMBL/GenBank/DDBJ databases">
        <title>Whole genome sequencing of an environmental sample.</title>
        <authorList>
            <person name="Sarangi A.N."/>
            <person name="Singh D."/>
            <person name="Tripathy S."/>
        </authorList>
    </citation>
    <scope>NUCLEOTIDE SEQUENCE [LARGE SCALE GENOMIC DNA]</scope>
    <source>
        <strain evidence="1 2">Lakshadweep</strain>
    </source>
</reference>